<accession>A0A1G2BU10</accession>
<dbReference type="InterPro" id="IPR005475">
    <property type="entry name" value="Transketolase-like_Pyr-bd"/>
</dbReference>
<comment type="cofactor">
    <cofactor evidence="1">
        <name>thiamine diphosphate</name>
        <dbReference type="ChEBI" id="CHEBI:58937"/>
    </cofactor>
</comment>
<dbReference type="InterPro" id="IPR020826">
    <property type="entry name" value="Transketolase_BS"/>
</dbReference>
<comment type="caution">
    <text evidence="6">The sequence shown here is derived from an EMBL/GenBank/DDBJ whole genome shotgun (WGS) entry which is preliminary data.</text>
</comment>
<dbReference type="SUPFAM" id="SSF52518">
    <property type="entry name" value="Thiamin diphosphate-binding fold (THDP-binding)"/>
    <property type="match status" value="1"/>
</dbReference>
<dbReference type="SUPFAM" id="SSF52922">
    <property type="entry name" value="TK C-terminal domain-like"/>
    <property type="match status" value="1"/>
</dbReference>
<keyword evidence="3" id="KW-0808">Transferase</keyword>
<dbReference type="PROSITE" id="PS00802">
    <property type="entry name" value="TRANSKETOLASE_2"/>
    <property type="match status" value="1"/>
</dbReference>
<dbReference type="AlphaFoldDB" id="A0A1G2BU10"/>
<dbReference type="Pfam" id="PF02779">
    <property type="entry name" value="Transket_pyr"/>
    <property type="match status" value="1"/>
</dbReference>
<dbReference type="InterPro" id="IPR029061">
    <property type="entry name" value="THDP-binding"/>
</dbReference>
<name>A0A1G2BU10_9BACT</name>
<comment type="similarity">
    <text evidence="2">Belongs to the transketolase family.</text>
</comment>
<dbReference type="Pfam" id="PF02780">
    <property type="entry name" value="Transketolase_C"/>
    <property type="match status" value="1"/>
</dbReference>
<dbReference type="Gene3D" id="3.40.50.970">
    <property type="match status" value="1"/>
</dbReference>
<dbReference type="PANTHER" id="PTHR43825:SF1">
    <property type="entry name" value="TRANSKETOLASE-LIKE PYRIMIDINE-BINDING DOMAIN-CONTAINING PROTEIN"/>
    <property type="match status" value="1"/>
</dbReference>
<dbReference type="SMART" id="SM00861">
    <property type="entry name" value="Transket_pyr"/>
    <property type="match status" value="1"/>
</dbReference>
<evidence type="ECO:0000256" key="1">
    <source>
        <dbReference type="ARBA" id="ARBA00001964"/>
    </source>
</evidence>
<proteinExistence type="inferred from homology"/>
<gene>
    <name evidence="6" type="ORF">A3H70_04190</name>
</gene>
<keyword evidence="4" id="KW-0786">Thiamine pyrophosphate</keyword>
<dbReference type="EMBL" id="MHKO01000018">
    <property type="protein sequence ID" value="OGY92634.1"/>
    <property type="molecule type" value="Genomic_DNA"/>
</dbReference>
<dbReference type="InterPro" id="IPR009014">
    <property type="entry name" value="Transketo_C/PFOR_II"/>
</dbReference>
<organism evidence="6 7">
    <name type="scientific">Candidatus Komeilibacteria bacterium RIFCSPLOWO2_02_FULL_48_11</name>
    <dbReference type="NCBI Taxonomy" id="1798553"/>
    <lineage>
        <taxon>Bacteria</taxon>
        <taxon>Candidatus Komeiliibacteriota</taxon>
    </lineage>
</organism>
<evidence type="ECO:0000256" key="2">
    <source>
        <dbReference type="ARBA" id="ARBA00007131"/>
    </source>
</evidence>
<evidence type="ECO:0000256" key="3">
    <source>
        <dbReference type="ARBA" id="ARBA00022679"/>
    </source>
</evidence>
<dbReference type="Proteomes" id="UP000178109">
    <property type="component" value="Unassembled WGS sequence"/>
</dbReference>
<dbReference type="InterPro" id="IPR051157">
    <property type="entry name" value="PDH/Transketolase"/>
</dbReference>
<dbReference type="FunFam" id="3.40.50.970:FF:000129">
    <property type="entry name" value="Transketolase"/>
    <property type="match status" value="1"/>
</dbReference>
<dbReference type="PANTHER" id="PTHR43825">
    <property type="entry name" value="PYRUVATE DEHYDROGENASE E1 COMPONENT"/>
    <property type="match status" value="1"/>
</dbReference>
<dbReference type="GO" id="GO:0016740">
    <property type="term" value="F:transferase activity"/>
    <property type="evidence" value="ECO:0007669"/>
    <property type="project" value="UniProtKB-KW"/>
</dbReference>
<protein>
    <submittedName>
        <fullName evidence="6">Transketolase</fullName>
    </submittedName>
</protein>
<evidence type="ECO:0000313" key="6">
    <source>
        <dbReference type="EMBL" id="OGY92634.1"/>
    </source>
</evidence>
<evidence type="ECO:0000256" key="4">
    <source>
        <dbReference type="ARBA" id="ARBA00023052"/>
    </source>
</evidence>
<sequence>MKINPKAKLSRKLFSKTIETAATRDGYGQGLVSLGEKNEKVVVLCADLTESTRCRHFAAKFPERFVEVGVAEQNLAGLASGLAMAGYIPFISSFAVFSPGRNWEQIRVSICYSNFNVKIVGSHAGISTGPDGATHQALEDIALMRVLPNMTVVAPADAIEARKATEEAAEKKGPVYLRLTRSESPVFTTAKTPFQIGRAEVLTFGNDVTIISCGPFVYLALRAAAALAKTYKIKAEVINCHTIKPLDIKTIVQSAGKTGAVVTVEEHQIGCGLGSAVAECLVENQPVPMRLVGMPDSFGESGEPDELLEKYGLTVERIVGAVLEIIDK</sequence>
<dbReference type="InterPro" id="IPR033248">
    <property type="entry name" value="Transketolase_C"/>
</dbReference>
<reference evidence="6 7" key="1">
    <citation type="journal article" date="2016" name="Nat. Commun.">
        <title>Thousands of microbial genomes shed light on interconnected biogeochemical processes in an aquifer system.</title>
        <authorList>
            <person name="Anantharaman K."/>
            <person name="Brown C.T."/>
            <person name="Hug L.A."/>
            <person name="Sharon I."/>
            <person name="Castelle C.J."/>
            <person name="Probst A.J."/>
            <person name="Thomas B.C."/>
            <person name="Singh A."/>
            <person name="Wilkins M.J."/>
            <person name="Karaoz U."/>
            <person name="Brodie E.L."/>
            <person name="Williams K.H."/>
            <person name="Hubbard S.S."/>
            <person name="Banfield J.F."/>
        </authorList>
    </citation>
    <scope>NUCLEOTIDE SEQUENCE [LARGE SCALE GENOMIC DNA]</scope>
</reference>
<evidence type="ECO:0000259" key="5">
    <source>
        <dbReference type="SMART" id="SM00861"/>
    </source>
</evidence>
<feature type="domain" description="Transketolase-like pyrimidine-binding" evidence="5">
    <location>
        <begin position="21"/>
        <end position="186"/>
    </location>
</feature>
<dbReference type="STRING" id="1798553.A3H70_04190"/>
<dbReference type="CDD" id="cd07033">
    <property type="entry name" value="TPP_PYR_DXS_TK_like"/>
    <property type="match status" value="1"/>
</dbReference>
<dbReference type="Gene3D" id="3.40.50.920">
    <property type="match status" value="1"/>
</dbReference>
<evidence type="ECO:0000313" key="7">
    <source>
        <dbReference type="Proteomes" id="UP000178109"/>
    </source>
</evidence>